<proteinExistence type="predicted"/>
<sequence length="86" mass="9581">MSQEGECAKTDVYSTAWASSSSSSELANLPLAIAWVVTCCSIVGGVHCQQGVNLNQREVFALAIAAKRMTDERRERLQRRTRHSRR</sequence>
<reference evidence="2" key="1">
    <citation type="journal article" date="2005" name="Nature">
        <title>The map-based sequence of the rice genome.</title>
        <authorList>
            <consortium name="International rice genome sequencing project (IRGSP)"/>
            <person name="Matsumoto T."/>
            <person name="Wu J."/>
            <person name="Kanamori H."/>
            <person name="Katayose Y."/>
            <person name="Fujisawa M."/>
            <person name="Namiki N."/>
            <person name="Mizuno H."/>
            <person name="Yamamoto K."/>
            <person name="Antonio B.A."/>
            <person name="Baba T."/>
            <person name="Sakata K."/>
            <person name="Nagamura Y."/>
            <person name="Aoki H."/>
            <person name="Arikawa K."/>
            <person name="Arita K."/>
            <person name="Bito T."/>
            <person name="Chiden Y."/>
            <person name="Fujitsuka N."/>
            <person name="Fukunaka R."/>
            <person name="Hamada M."/>
            <person name="Harada C."/>
            <person name="Hayashi A."/>
            <person name="Hijishita S."/>
            <person name="Honda M."/>
            <person name="Hosokawa S."/>
            <person name="Ichikawa Y."/>
            <person name="Idonuma A."/>
            <person name="Iijima M."/>
            <person name="Ikeda M."/>
            <person name="Ikeno M."/>
            <person name="Ito K."/>
            <person name="Ito S."/>
            <person name="Ito T."/>
            <person name="Ito Y."/>
            <person name="Ito Y."/>
            <person name="Iwabuchi A."/>
            <person name="Kamiya K."/>
            <person name="Karasawa W."/>
            <person name="Kurita K."/>
            <person name="Katagiri S."/>
            <person name="Kikuta A."/>
            <person name="Kobayashi H."/>
            <person name="Kobayashi N."/>
            <person name="Machita K."/>
            <person name="Maehara T."/>
            <person name="Masukawa M."/>
            <person name="Mizubayashi T."/>
            <person name="Mukai Y."/>
            <person name="Nagasaki H."/>
            <person name="Nagata Y."/>
            <person name="Naito S."/>
            <person name="Nakashima M."/>
            <person name="Nakama Y."/>
            <person name="Nakamichi Y."/>
            <person name="Nakamura M."/>
            <person name="Meguro A."/>
            <person name="Negishi M."/>
            <person name="Ohta I."/>
            <person name="Ohta T."/>
            <person name="Okamoto M."/>
            <person name="Ono N."/>
            <person name="Saji S."/>
            <person name="Sakaguchi M."/>
            <person name="Sakai K."/>
            <person name="Shibata M."/>
            <person name="Shimokawa T."/>
            <person name="Song J."/>
            <person name="Takazaki Y."/>
            <person name="Terasawa K."/>
            <person name="Tsugane M."/>
            <person name="Tsuji K."/>
            <person name="Ueda S."/>
            <person name="Waki K."/>
            <person name="Yamagata H."/>
            <person name="Yamamoto M."/>
            <person name="Yamamoto S."/>
            <person name="Yamane H."/>
            <person name="Yoshiki S."/>
            <person name="Yoshihara R."/>
            <person name="Yukawa K."/>
            <person name="Zhong H."/>
            <person name="Yano M."/>
            <person name="Yuan Q."/>
            <person name="Ouyang S."/>
            <person name="Liu J."/>
            <person name="Jones K.M."/>
            <person name="Gansberger K."/>
            <person name="Moffat K."/>
            <person name="Hill J."/>
            <person name="Bera J."/>
            <person name="Fadrosh D."/>
            <person name="Jin S."/>
            <person name="Johri S."/>
            <person name="Kim M."/>
            <person name="Overton L."/>
            <person name="Reardon M."/>
            <person name="Tsitrin T."/>
            <person name="Vuong H."/>
            <person name="Weaver B."/>
            <person name="Ciecko A."/>
            <person name="Tallon L."/>
            <person name="Jackson J."/>
            <person name="Pai G."/>
            <person name="Aken S.V."/>
            <person name="Utterback T."/>
            <person name="Reidmuller S."/>
            <person name="Feldblyum T."/>
            <person name="Hsiao J."/>
            <person name="Zismann V."/>
            <person name="Iobst S."/>
            <person name="de Vazeille A.R."/>
            <person name="Buell C.R."/>
            <person name="Ying K."/>
            <person name="Li Y."/>
            <person name="Lu T."/>
            <person name="Huang Y."/>
            <person name="Zhao Q."/>
            <person name="Feng Q."/>
            <person name="Zhang L."/>
            <person name="Zhu J."/>
            <person name="Weng Q."/>
            <person name="Mu J."/>
            <person name="Lu Y."/>
            <person name="Fan D."/>
            <person name="Liu Y."/>
            <person name="Guan J."/>
            <person name="Zhang Y."/>
            <person name="Yu S."/>
            <person name="Liu X."/>
            <person name="Zhang Y."/>
            <person name="Hong G."/>
            <person name="Han B."/>
            <person name="Choisne N."/>
            <person name="Demange N."/>
            <person name="Orjeda G."/>
            <person name="Samain S."/>
            <person name="Cattolico L."/>
            <person name="Pelletier E."/>
            <person name="Couloux A."/>
            <person name="Segurens B."/>
            <person name="Wincker P."/>
            <person name="D'Hont A."/>
            <person name="Scarpelli C."/>
            <person name="Weissenbach J."/>
            <person name="Salanoubat M."/>
            <person name="Quetier F."/>
            <person name="Yu Y."/>
            <person name="Kim H.R."/>
            <person name="Rambo T."/>
            <person name="Currie J."/>
            <person name="Collura K."/>
            <person name="Luo M."/>
            <person name="Yang T."/>
            <person name="Ammiraju J.S.S."/>
            <person name="Engler F."/>
            <person name="Soderlund C."/>
            <person name="Wing R.A."/>
            <person name="Palmer L.E."/>
            <person name="de la Bastide M."/>
            <person name="Spiegel L."/>
            <person name="Nascimento L."/>
            <person name="Zutavern T."/>
            <person name="O'Shaughnessy A."/>
            <person name="Dike S."/>
            <person name="Dedhia N."/>
            <person name="Preston R."/>
            <person name="Balija V."/>
            <person name="McCombie W.R."/>
            <person name="Chow T."/>
            <person name="Chen H."/>
            <person name="Chung M."/>
            <person name="Chen C."/>
            <person name="Shaw J."/>
            <person name="Wu H."/>
            <person name="Hsiao K."/>
            <person name="Chao Y."/>
            <person name="Chu M."/>
            <person name="Cheng C."/>
            <person name="Hour A."/>
            <person name="Lee P."/>
            <person name="Lin S."/>
            <person name="Lin Y."/>
            <person name="Liou J."/>
            <person name="Liu S."/>
            <person name="Hsing Y."/>
            <person name="Raghuvanshi S."/>
            <person name="Mohanty A."/>
            <person name="Bharti A.K."/>
            <person name="Gaur A."/>
            <person name="Gupta V."/>
            <person name="Kumar D."/>
            <person name="Ravi V."/>
            <person name="Vij S."/>
            <person name="Kapur A."/>
            <person name="Khurana P."/>
            <person name="Khurana P."/>
            <person name="Khurana J.P."/>
            <person name="Tyagi A.K."/>
            <person name="Gaikwad K."/>
            <person name="Singh A."/>
            <person name="Dalal V."/>
            <person name="Srivastava S."/>
            <person name="Dixit A."/>
            <person name="Pal A.K."/>
            <person name="Ghazi I.A."/>
            <person name="Yadav M."/>
            <person name="Pandit A."/>
            <person name="Bhargava A."/>
            <person name="Sureshbabu K."/>
            <person name="Batra K."/>
            <person name="Sharma T.R."/>
            <person name="Mohapatra T."/>
            <person name="Singh N.K."/>
            <person name="Messing J."/>
            <person name="Nelson A.B."/>
            <person name="Fuks G."/>
            <person name="Kavchok S."/>
            <person name="Keizer G."/>
            <person name="Linton E."/>
            <person name="Llaca V."/>
            <person name="Song R."/>
            <person name="Tanyolac B."/>
            <person name="Young S."/>
            <person name="Ho-Il K."/>
            <person name="Hahn J.H."/>
            <person name="Sangsakoo G."/>
            <person name="Vanavichit A."/>
            <person name="de Mattos Luiz.A.T."/>
            <person name="Zimmer P.D."/>
            <person name="Malone G."/>
            <person name="Dellagostin O."/>
            <person name="de Oliveira A.C."/>
            <person name="Bevan M."/>
            <person name="Bancroft I."/>
            <person name="Minx P."/>
            <person name="Cordum H."/>
            <person name="Wilson R."/>
            <person name="Cheng Z."/>
            <person name="Jin W."/>
            <person name="Jiang J."/>
            <person name="Leong S.A."/>
            <person name="Iwama H."/>
            <person name="Gojobori T."/>
            <person name="Itoh T."/>
            <person name="Niimura Y."/>
            <person name="Fujii Y."/>
            <person name="Habara T."/>
            <person name="Sakai H."/>
            <person name="Sato Y."/>
            <person name="Wilson G."/>
            <person name="Kumar K."/>
            <person name="McCouch S."/>
            <person name="Juretic N."/>
            <person name="Hoen D."/>
            <person name="Wright S."/>
            <person name="Bruskiewich R."/>
            <person name="Bureau T."/>
            <person name="Miyao A."/>
            <person name="Hirochika H."/>
            <person name="Nishikawa T."/>
            <person name="Kadowaki K."/>
            <person name="Sugiura M."/>
            <person name="Burr B."/>
            <person name="Sasaki T."/>
        </authorList>
    </citation>
    <scope>NUCLEOTIDE SEQUENCE [LARGE SCALE GENOMIC DNA]</scope>
    <source>
        <strain evidence="2">cv. Nipponbare</strain>
    </source>
</reference>
<accession>Q69SG1</accession>
<dbReference type="AlphaFoldDB" id="Q69SG1"/>
<gene>
    <name evidence="1" type="primary">OJ1112_E07.22</name>
</gene>
<reference evidence="2" key="2">
    <citation type="journal article" date="2008" name="Nucleic Acids Res.">
        <title>The rice annotation project database (RAP-DB): 2008 update.</title>
        <authorList>
            <consortium name="The rice annotation project (RAP)"/>
        </authorList>
    </citation>
    <scope>GENOME REANNOTATION</scope>
    <source>
        <strain evidence="2">cv. Nipponbare</strain>
    </source>
</reference>
<protein>
    <submittedName>
        <fullName evidence="1">Uncharacterized protein</fullName>
    </submittedName>
</protein>
<dbReference type="EMBL" id="AP005092">
    <property type="protein sequence ID" value="BAD33335.1"/>
    <property type="molecule type" value="Genomic_DNA"/>
</dbReference>
<name>Q69SG1_ORYSJ</name>
<dbReference type="Proteomes" id="UP000000763">
    <property type="component" value="Chromosome 9"/>
</dbReference>
<evidence type="ECO:0000313" key="2">
    <source>
        <dbReference type="Proteomes" id="UP000000763"/>
    </source>
</evidence>
<organism evidence="1 2">
    <name type="scientific">Oryza sativa subsp. japonica</name>
    <name type="common">Rice</name>
    <dbReference type="NCBI Taxonomy" id="39947"/>
    <lineage>
        <taxon>Eukaryota</taxon>
        <taxon>Viridiplantae</taxon>
        <taxon>Streptophyta</taxon>
        <taxon>Embryophyta</taxon>
        <taxon>Tracheophyta</taxon>
        <taxon>Spermatophyta</taxon>
        <taxon>Magnoliopsida</taxon>
        <taxon>Liliopsida</taxon>
        <taxon>Poales</taxon>
        <taxon>Poaceae</taxon>
        <taxon>BOP clade</taxon>
        <taxon>Oryzoideae</taxon>
        <taxon>Oryzeae</taxon>
        <taxon>Oryzinae</taxon>
        <taxon>Oryza</taxon>
        <taxon>Oryza sativa</taxon>
    </lineage>
</organism>
<evidence type="ECO:0000313" key="1">
    <source>
        <dbReference type="EMBL" id="BAD33335.1"/>
    </source>
</evidence>